<dbReference type="PROSITE" id="PS00892">
    <property type="entry name" value="HIT_1"/>
    <property type="match status" value="1"/>
</dbReference>
<evidence type="ECO:0000313" key="5">
    <source>
        <dbReference type="EMBL" id="EGF08226.1"/>
    </source>
</evidence>
<dbReference type="InterPro" id="IPR019808">
    <property type="entry name" value="Histidine_triad_CS"/>
</dbReference>
<evidence type="ECO:0000256" key="3">
    <source>
        <dbReference type="PROSITE-ProRule" id="PRU00464"/>
    </source>
</evidence>
<protein>
    <submittedName>
        <fullName evidence="5">Purine nucleoside phosphoramidase</fullName>
        <ecNumber evidence="5">3.9.1.-</ecNumber>
    </submittedName>
</protein>
<evidence type="ECO:0000313" key="6">
    <source>
        <dbReference type="Proteomes" id="UP000004105"/>
    </source>
</evidence>
<feature type="domain" description="HIT" evidence="4">
    <location>
        <begin position="49"/>
        <end position="154"/>
    </location>
</feature>
<dbReference type="CDD" id="cd01276">
    <property type="entry name" value="PKCI_related"/>
    <property type="match status" value="1"/>
</dbReference>
<sequence length="154" mass="16661">MRAQGTGRPKCGAPSFVLQSALLRRRARRPSEKGFLSGGNTENDMADCIFCKIADGTIPADVVYEDSEMLCFKDIRPAAPVHLLLIPKTHFDSLAHAAPEHEALLGRMMLKVPQIAAEHGLANGFKTQINTGKGGGQEVFHLHVHILGTPQKAV</sequence>
<dbReference type="EC" id="3.9.1.-" evidence="5"/>
<dbReference type="Gene3D" id="3.30.428.10">
    <property type="entry name" value="HIT-like"/>
    <property type="match status" value="1"/>
</dbReference>
<reference evidence="5 6" key="1">
    <citation type="submission" date="2011-02" db="EMBL/GenBank/DDBJ databases">
        <authorList>
            <person name="Muzny D."/>
            <person name="Qin X."/>
            <person name="Deng J."/>
            <person name="Jiang H."/>
            <person name="Liu Y."/>
            <person name="Qu J."/>
            <person name="Song X.-Z."/>
            <person name="Zhang L."/>
            <person name="Thornton R."/>
            <person name="Coyle M."/>
            <person name="Francisco L."/>
            <person name="Jackson L."/>
            <person name="Javaid M."/>
            <person name="Korchina V."/>
            <person name="Kovar C."/>
            <person name="Mata R."/>
            <person name="Mathew T."/>
            <person name="Ngo R."/>
            <person name="Nguyen L."/>
            <person name="Nguyen N."/>
            <person name="Okwuonu G."/>
            <person name="Ongeri F."/>
            <person name="Pham C."/>
            <person name="Simmons D."/>
            <person name="Wilczek-Boney K."/>
            <person name="Hale W."/>
            <person name="Jakkamsetti A."/>
            <person name="Pham P."/>
            <person name="Ruth R."/>
            <person name="San Lucas F."/>
            <person name="Warren J."/>
            <person name="Zhang J."/>
            <person name="Zhao Z."/>
            <person name="Zhou C."/>
            <person name="Zhu D."/>
            <person name="Lee S."/>
            <person name="Bess C."/>
            <person name="Blankenburg K."/>
            <person name="Forbes L."/>
            <person name="Fu Q."/>
            <person name="Gubbala S."/>
            <person name="Hirani K."/>
            <person name="Jayaseelan J.C."/>
            <person name="Lara F."/>
            <person name="Munidasa M."/>
            <person name="Palculict T."/>
            <person name="Patil S."/>
            <person name="Pu L.-L."/>
            <person name="Saada N."/>
            <person name="Tang L."/>
            <person name="Weissenberger G."/>
            <person name="Zhu Y."/>
            <person name="Hemphill L."/>
            <person name="Shang Y."/>
            <person name="Youmans B."/>
            <person name="Ayvaz T."/>
            <person name="Ross M."/>
            <person name="Santibanez J."/>
            <person name="Aqrawi P."/>
            <person name="Gross S."/>
            <person name="Joshi V."/>
            <person name="Fowler G."/>
            <person name="Nazareth L."/>
            <person name="Reid J."/>
            <person name="Worley K."/>
            <person name="Petrosino J."/>
            <person name="Highlander S."/>
            <person name="Gibbs R."/>
        </authorList>
    </citation>
    <scope>NUCLEOTIDE SEQUENCE [LARGE SCALE GENOMIC DNA]</scope>
    <source>
        <strain evidence="5 6">ATCC BAA-1200</strain>
    </source>
</reference>
<dbReference type="InterPro" id="IPR011146">
    <property type="entry name" value="HIT-like"/>
</dbReference>
<dbReference type="Pfam" id="PF11969">
    <property type="entry name" value="DcpS_C"/>
    <property type="match status" value="1"/>
</dbReference>
<dbReference type="AlphaFoldDB" id="F2BFM7"/>
<feature type="active site" description="Tele-AMP-histidine intermediate" evidence="1">
    <location>
        <position position="143"/>
    </location>
</feature>
<evidence type="ECO:0000256" key="1">
    <source>
        <dbReference type="PIRSR" id="PIRSR601310-1"/>
    </source>
</evidence>
<dbReference type="GO" id="GO:0016787">
    <property type="term" value="F:hydrolase activity"/>
    <property type="evidence" value="ECO:0007669"/>
    <property type="project" value="UniProtKB-KW"/>
</dbReference>
<keyword evidence="5" id="KW-0378">Hydrolase</keyword>
<evidence type="ECO:0000256" key="2">
    <source>
        <dbReference type="PIRSR" id="PIRSR601310-3"/>
    </source>
</evidence>
<dbReference type="InterPro" id="IPR001310">
    <property type="entry name" value="Histidine_triad_HIT"/>
</dbReference>
<evidence type="ECO:0000259" key="4">
    <source>
        <dbReference type="PROSITE" id="PS51084"/>
    </source>
</evidence>
<gene>
    <name evidence="5" type="primary">hinT</name>
    <name evidence="5" type="ORF">HMPREF9123_2534</name>
</gene>
<proteinExistence type="predicted"/>
<feature type="short sequence motif" description="Histidine triad motif" evidence="2 3">
    <location>
        <begin position="141"/>
        <end position="145"/>
    </location>
</feature>
<dbReference type="InterPro" id="IPR036265">
    <property type="entry name" value="HIT-like_sf"/>
</dbReference>
<dbReference type="PRINTS" id="PR00332">
    <property type="entry name" value="HISTRIAD"/>
</dbReference>
<dbReference type="SUPFAM" id="SSF54197">
    <property type="entry name" value="HIT-like"/>
    <property type="match status" value="1"/>
</dbReference>
<dbReference type="PROSITE" id="PS51084">
    <property type="entry name" value="HIT_2"/>
    <property type="match status" value="1"/>
</dbReference>
<dbReference type="Proteomes" id="UP000004105">
    <property type="component" value="Unassembled WGS sequence"/>
</dbReference>
<name>F2BFM7_9NEIS</name>
<dbReference type="PANTHER" id="PTHR23089">
    <property type="entry name" value="HISTIDINE TRIAD HIT PROTEIN"/>
    <property type="match status" value="1"/>
</dbReference>
<keyword evidence="6" id="KW-1185">Reference proteome</keyword>
<dbReference type="EMBL" id="AFAY01000051">
    <property type="protein sequence ID" value="EGF08226.1"/>
    <property type="molecule type" value="Genomic_DNA"/>
</dbReference>
<comment type="caution">
    <text evidence="5">The sequence shown here is derived from an EMBL/GenBank/DDBJ whole genome shotgun (WGS) entry which is preliminary data.</text>
</comment>
<dbReference type="STRING" id="267212.GCA_001063965_01867"/>
<dbReference type="HOGENOM" id="CLU_056776_8_1_4"/>
<accession>F2BFM7</accession>
<organism evidence="5 6">
    <name type="scientific">Neisseria bacilliformis ATCC BAA-1200</name>
    <dbReference type="NCBI Taxonomy" id="888742"/>
    <lineage>
        <taxon>Bacteria</taxon>
        <taxon>Pseudomonadati</taxon>
        <taxon>Pseudomonadota</taxon>
        <taxon>Betaproteobacteria</taxon>
        <taxon>Neisseriales</taxon>
        <taxon>Neisseriaceae</taxon>
        <taxon>Neisseria</taxon>
    </lineage>
</organism>